<organism evidence="2">
    <name type="scientific">Selaginella moellendorffii</name>
    <name type="common">Spikemoss</name>
    <dbReference type="NCBI Taxonomy" id="88036"/>
    <lineage>
        <taxon>Eukaryota</taxon>
        <taxon>Viridiplantae</taxon>
        <taxon>Streptophyta</taxon>
        <taxon>Embryophyta</taxon>
        <taxon>Tracheophyta</taxon>
        <taxon>Lycopodiopsida</taxon>
        <taxon>Selaginellales</taxon>
        <taxon>Selaginellaceae</taxon>
        <taxon>Selaginella</taxon>
    </lineage>
</organism>
<gene>
    <name evidence="1" type="ORF">SELMODRAFT_418218</name>
</gene>
<dbReference type="KEGG" id="smo:SELMODRAFT_418218"/>
<accession>D8S519</accession>
<evidence type="ECO:0000313" key="1">
    <source>
        <dbReference type="EMBL" id="EFJ20524.1"/>
    </source>
</evidence>
<dbReference type="Proteomes" id="UP000001514">
    <property type="component" value="Unassembled WGS sequence"/>
</dbReference>
<dbReference type="PANTHER" id="PTHR31110">
    <property type="entry name" value="PESTICIDAL CRYSTAL CRY8BA PROTEIN"/>
    <property type="match status" value="1"/>
</dbReference>
<sequence length="543" mass="62378">MLGSWPSNPLLSASPAHEDAEGTLAQIMTSPGYDVEAWDDILQNRLVFLQKLHTRRRVTKPGRTSPNSLTRLSSGFQGSKGYRVVTEIYGRIYCTSHVGSKVCCGTGPLLSMEFLFKLSLFSVHQLFISTSWELALRKWGRLSRFGGWYESAPFWTAKTTIVWVLAMEFTVLRCFSHLYQTRYAFDFTMESFRDESEPKRQEVLKSNFPSFWLLFLRIILTRHRLPVISFSRHLVSLHRSSCLEVIPNRCLCLSRTPARKRCKRLMAETDGFVATTSDGFLVDQRMPLNEKSQRFLQTWKSTTNMYFRGLQSAPLVVKTQYCAFCGRGYDRMTETFGEDDVIISSWPGYTFVLVNAVAYAVLTALETHYTDVLMRLNEVTVASRKKDTPGNCGKASRYCAAPSEQSILEDTTEVAGEPDMRKRMQHLNTQVFLKQSHIFTKCLLLESSLPILEVTGIGWQRIPLQLLHLIQNLYKAKKGRNASKKIRTAKHEDSTICDDARQRRRMVSTSIWETVDRWIYAENVLELMGMAYLHENAWRFTST</sequence>
<name>D8S519_SELML</name>
<evidence type="ECO:0000313" key="2">
    <source>
        <dbReference type="Proteomes" id="UP000001514"/>
    </source>
</evidence>
<protein>
    <submittedName>
        <fullName evidence="1">Uncharacterized protein</fullName>
    </submittedName>
</protein>
<reference evidence="1 2" key="1">
    <citation type="journal article" date="2011" name="Science">
        <title>The Selaginella genome identifies genetic changes associated with the evolution of vascular plants.</title>
        <authorList>
            <person name="Banks J.A."/>
            <person name="Nishiyama T."/>
            <person name="Hasebe M."/>
            <person name="Bowman J.L."/>
            <person name="Gribskov M."/>
            <person name="dePamphilis C."/>
            <person name="Albert V.A."/>
            <person name="Aono N."/>
            <person name="Aoyama T."/>
            <person name="Ambrose B.A."/>
            <person name="Ashton N.W."/>
            <person name="Axtell M.J."/>
            <person name="Barker E."/>
            <person name="Barker M.S."/>
            <person name="Bennetzen J.L."/>
            <person name="Bonawitz N.D."/>
            <person name="Chapple C."/>
            <person name="Cheng C."/>
            <person name="Correa L.G."/>
            <person name="Dacre M."/>
            <person name="DeBarry J."/>
            <person name="Dreyer I."/>
            <person name="Elias M."/>
            <person name="Engstrom E.M."/>
            <person name="Estelle M."/>
            <person name="Feng L."/>
            <person name="Finet C."/>
            <person name="Floyd S.K."/>
            <person name="Frommer W.B."/>
            <person name="Fujita T."/>
            <person name="Gramzow L."/>
            <person name="Gutensohn M."/>
            <person name="Harholt J."/>
            <person name="Hattori M."/>
            <person name="Heyl A."/>
            <person name="Hirai T."/>
            <person name="Hiwatashi Y."/>
            <person name="Ishikawa M."/>
            <person name="Iwata M."/>
            <person name="Karol K.G."/>
            <person name="Koehler B."/>
            <person name="Kolukisaoglu U."/>
            <person name="Kubo M."/>
            <person name="Kurata T."/>
            <person name="Lalonde S."/>
            <person name="Li K."/>
            <person name="Li Y."/>
            <person name="Litt A."/>
            <person name="Lyons E."/>
            <person name="Manning G."/>
            <person name="Maruyama T."/>
            <person name="Michael T.P."/>
            <person name="Mikami K."/>
            <person name="Miyazaki S."/>
            <person name="Morinaga S."/>
            <person name="Murata T."/>
            <person name="Mueller-Roeber B."/>
            <person name="Nelson D.R."/>
            <person name="Obara M."/>
            <person name="Oguri Y."/>
            <person name="Olmstead R.G."/>
            <person name="Onodera N."/>
            <person name="Petersen B.L."/>
            <person name="Pils B."/>
            <person name="Prigge M."/>
            <person name="Rensing S.A."/>
            <person name="Riano-Pachon D.M."/>
            <person name="Roberts A.W."/>
            <person name="Sato Y."/>
            <person name="Scheller H.V."/>
            <person name="Schulz B."/>
            <person name="Schulz C."/>
            <person name="Shakirov E.V."/>
            <person name="Shibagaki N."/>
            <person name="Shinohara N."/>
            <person name="Shippen D.E."/>
            <person name="Soerensen I."/>
            <person name="Sotooka R."/>
            <person name="Sugimoto N."/>
            <person name="Sugita M."/>
            <person name="Sumikawa N."/>
            <person name="Tanurdzic M."/>
            <person name="Theissen G."/>
            <person name="Ulvskov P."/>
            <person name="Wakazuki S."/>
            <person name="Weng J.K."/>
            <person name="Willats W.W."/>
            <person name="Wipf D."/>
            <person name="Wolf P.G."/>
            <person name="Yang L."/>
            <person name="Zimmer A.D."/>
            <person name="Zhu Q."/>
            <person name="Mitros T."/>
            <person name="Hellsten U."/>
            <person name="Loque D."/>
            <person name="Otillar R."/>
            <person name="Salamov A."/>
            <person name="Schmutz J."/>
            <person name="Shapiro H."/>
            <person name="Lindquist E."/>
            <person name="Lucas S."/>
            <person name="Rokhsar D."/>
            <person name="Grigoriev I.V."/>
        </authorList>
    </citation>
    <scope>NUCLEOTIDE SEQUENCE [LARGE SCALE GENOMIC DNA]</scope>
</reference>
<proteinExistence type="predicted"/>
<dbReference type="PANTHER" id="PTHR31110:SF2">
    <property type="entry name" value="PESTICIDAL CRYSTAL CRY8BA PROTEIN"/>
    <property type="match status" value="1"/>
</dbReference>
<keyword evidence="2" id="KW-1185">Reference proteome</keyword>
<dbReference type="HOGENOM" id="CLU_501960_0_0_1"/>
<dbReference type="Gramene" id="EFJ20524">
    <property type="protein sequence ID" value="EFJ20524"/>
    <property type="gene ID" value="SELMODRAFT_418218"/>
</dbReference>
<dbReference type="InParanoid" id="D8S519"/>
<dbReference type="AlphaFoldDB" id="D8S519"/>
<dbReference type="EMBL" id="GL377602">
    <property type="protein sequence ID" value="EFJ20524.1"/>
    <property type="molecule type" value="Genomic_DNA"/>
</dbReference>